<dbReference type="AlphaFoldDB" id="A0A9D2TDK0"/>
<keyword evidence="1" id="KW-0805">Transcription regulation</keyword>
<dbReference type="Proteomes" id="UP000823863">
    <property type="component" value="Unassembled WGS sequence"/>
</dbReference>
<dbReference type="SUPFAM" id="SSF46689">
    <property type="entry name" value="Homeodomain-like"/>
    <property type="match status" value="2"/>
</dbReference>
<proteinExistence type="predicted"/>
<evidence type="ECO:0000256" key="1">
    <source>
        <dbReference type="ARBA" id="ARBA00023015"/>
    </source>
</evidence>
<evidence type="ECO:0000313" key="6">
    <source>
        <dbReference type="Proteomes" id="UP000823863"/>
    </source>
</evidence>
<evidence type="ECO:0000256" key="3">
    <source>
        <dbReference type="ARBA" id="ARBA00023163"/>
    </source>
</evidence>
<dbReference type="InterPro" id="IPR018060">
    <property type="entry name" value="HTH_AraC"/>
</dbReference>
<dbReference type="Pfam" id="PF12833">
    <property type="entry name" value="HTH_18"/>
    <property type="match status" value="1"/>
</dbReference>
<dbReference type="GO" id="GO:0043565">
    <property type="term" value="F:sequence-specific DNA binding"/>
    <property type="evidence" value="ECO:0007669"/>
    <property type="project" value="InterPro"/>
</dbReference>
<reference evidence="5" key="2">
    <citation type="submission" date="2021-04" db="EMBL/GenBank/DDBJ databases">
        <authorList>
            <person name="Gilroy R."/>
        </authorList>
    </citation>
    <scope>NUCLEOTIDE SEQUENCE</scope>
    <source>
        <strain evidence="5">CHK198-12963</strain>
    </source>
</reference>
<accession>A0A9D2TDK0</accession>
<dbReference type="Pfam" id="PF06719">
    <property type="entry name" value="AraC_N"/>
    <property type="match status" value="1"/>
</dbReference>
<evidence type="ECO:0000313" key="5">
    <source>
        <dbReference type="EMBL" id="HJC66445.1"/>
    </source>
</evidence>
<evidence type="ECO:0000256" key="2">
    <source>
        <dbReference type="ARBA" id="ARBA00023125"/>
    </source>
</evidence>
<feature type="domain" description="HTH araC/xylS-type" evidence="4">
    <location>
        <begin position="183"/>
        <end position="281"/>
    </location>
</feature>
<organism evidence="5 6">
    <name type="scientific">Candidatus Enterocloster excrementigallinarum</name>
    <dbReference type="NCBI Taxonomy" id="2838558"/>
    <lineage>
        <taxon>Bacteria</taxon>
        <taxon>Bacillati</taxon>
        <taxon>Bacillota</taxon>
        <taxon>Clostridia</taxon>
        <taxon>Lachnospirales</taxon>
        <taxon>Lachnospiraceae</taxon>
        <taxon>Enterocloster</taxon>
    </lineage>
</organism>
<dbReference type="Gene3D" id="1.10.10.60">
    <property type="entry name" value="Homeodomain-like"/>
    <property type="match status" value="1"/>
</dbReference>
<dbReference type="InterPro" id="IPR018062">
    <property type="entry name" value="HTH_AraC-typ_CS"/>
</dbReference>
<dbReference type="InterPro" id="IPR009594">
    <property type="entry name" value="Tscrpt_reg_HTH_AraC_N"/>
</dbReference>
<dbReference type="PROSITE" id="PS00041">
    <property type="entry name" value="HTH_ARAC_FAMILY_1"/>
    <property type="match status" value="1"/>
</dbReference>
<dbReference type="PANTHER" id="PTHR43436">
    <property type="entry name" value="ARAC-FAMILY TRANSCRIPTIONAL REGULATOR"/>
    <property type="match status" value="1"/>
</dbReference>
<dbReference type="PROSITE" id="PS01124">
    <property type="entry name" value="HTH_ARAC_FAMILY_2"/>
    <property type="match status" value="1"/>
</dbReference>
<reference evidence="5" key="1">
    <citation type="journal article" date="2021" name="PeerJ">
        <title>Extensive microbial diversity within the chicken gut microbiome revealed by metagenomics and culture.</title>
        <authorList>
            <person name="Gilroy R."/>
            <person name="Ravi A."/>
            <person name="Getino M."/>
            <person name="Pursley I."/>
            <person name="Horton D.L."/>
            <person name="Alikhan N.F."/>
            <person name="Baker D."/>
            <person name="Gharbi K."/>
            <person name="Hall N."/>
            <person name="Watson M."/>
            <person name="Adriaenssens E.M."/>
            <person name="Foster-Nyarko E."/>
            <person name="Jarju S."/>
            <person name="Secka A."/>
            <person name="Antonio M."/>
            <person name="Oren A."/>
            <person name="Chaudhuri R.R."/>
            <person name="La Ragione R."/>
            <person name="Hildebrand F."/>
            <person name="Pallen M.J."/>
        </authorList>
    </citation>
    <scope>NUCLEOTIDE SEQUENCE</scope>
    <source>
        <strain evidence="5">CHK198-12963</strain>
    </source>
</reference>
<keyword evidence="2" id="KW-0238">DNA-binding</keyword>
<sequence length="288" mass="32561">MESFELKEGKNATPLPFLSLDRFTAKDIPMPDDAKPYLYLVVNGILRLHTIYGILDYIPGQYSLSAIDSPLSGQFLTAASHQEFLALQVELSVEEVISVMLDLDEALTDKIFRSQLSQRVMSGFDSNITGIALNMLQAMEAKDTLTFMGNHLKREMIFDIINGTNGKSFLQSILNLQDAGEIYSINSWIKQNYRGNFTVEELAKQLNMSISSFHQKFKYAVGMGPLQCQKRLRLTEARRLMLDEGKKVADAAMEVGYESASQFTRDYRRMFGSSPKNDILQLGRQLKL</sequence>
<dbReference type="EMBL" id="DWWB01000035">
    <property type="protein sequence ID" value="HJC66445.1"/>
    <property type="molecule type" value="Genomic_DNA"/>
</dbReference>
<dbReference type="InterPro" id="IPR009057">
    <property type="entry name" value="Homeodomain-like_sf"/>
</dbReference>
<dbReference type="SMART" id="SM00342">
    <property type="entry name" value="HTH_ARAC"/>
    <property type="match status" value="1"/>
</dbReference>
<evidence type="ECO:0000259" key="4">
    <source>
        <dbReference type="PROSITE" id="PS01124"/>
    </source>
</evidence>
<protein>
    <submittedName>
        <fullName evidence="5">AraC family transcriptional regulator</fullName>
    </submittedName>
</protein>
<dbReference type="PANTHER" id="PTHR43436:SF1">
    <property type="entry name" value="TRANSCRIPTIONAL REGULATORY PROTEIN"/>
    <property type="match status" value="1"/>
</dbReference>
<dbReference type="GO" id="GO:0003700">
    <property type="term" value="F:DNA-binding transcription factor activity"/>
    <property type="evidence" value="ECO:0007669"/>
    <property type="project" value="InterPro"/>
</dbReference>
<name>A0A9D2TDK0_9FIRM</name>
<comment type="caution">
    <text evidence="5">The sequence shown here is derived from an EMBL/GenBank/DDBJ whole genome shotgun (WGS) entry which is preliminary data.</text>
</comment>
<keyword evidence="3" id="KW-0804">Transcription</keyword>
<gene>
    <name evidence="5" type="ORF">H9931_06965</name>
</gene>